<comment type="caution">
    <text evidence="2">The sequence shown here is derived from an EMBL/GenBank/DDBJ whole genome shotgun (WGS) entry which is preliminary data.</text>
</comment>
<proteinExistence type="predicted"/>
<evidence type="ECO:0000313" key="3">
    <source>
        <dbReference type="Proteomes" id="UP001372338"/>
    </source>
</evidence>
<accession>A0AAN9P2P0</accession>
<evidence type="ECO:0000313" key="2">
    <source>
        <dbReference type="EMBL" id="KAK7284030.1"/>
    </source>
</evidence>
<organism evidence="2 3">
    <name type="scientific">Crotalaria pallida</name>
    <name type="common">Smooth rattlebox</name>
    <name type="synonym">Crotalaria striata</name>
    <dbReference type="NCBI Taxonomy" id="3830"/>
    <lineage>
        <taxon>Eukaryota</taxon>
        <taxon>Viridiplantae</taxon>
        <taxon>Streptophyta</taxon>
        <taxon>Embryophyta</taxon>
        <taxon>Tracheophyta</taxon>
        <taxon>Spermatophyta</taxon>
        <taxon>Magnoliopsida</taxon>
        <taxon>eudicotyledons</taxon>
        <taxon>Gunneridae</taxon>
        <taxon>Pentapetalae</taxon>
        <taxon>rosids</taxon>
        <taxon>fabids</taxon>
        <taxon>Fabales</taxon>
        <taxon>Fabaceae</taxon>
        <taxon>Papilionoideae</taxon>
        <taxon>50 kb inversion clade</taxon>
        <taxon>genistoids sensu lato</taxon>
        <taxon>core genistoids</taxon>
        <taxon>Crotalarieae</taxon>
        <taxon>Crotalaria</taxon>
    </lineage>
</organism>
<feature type="domain" description="DUF7392" evidence="1">
    <location>
        <begin position="98"/>
        <end position="210"/>
    </location>
</feature>
<dbReference type="Pfam" id="PF24118">
    <property type="entry name" value="DUF7392"/>
    <property type="match status" value="1"/>
</dbReference>
<sequence length="245" mass="27949">MTTCSMALNIKDLDISCFVFKPTVVIIDHLVNGLKQFSLGTQNLGCVQSSIFRSIHGNMIIWYGAWQKRTSDEKEKLITNLKSMLTNVTRMCVLVEHNFLDAYAVESRDGTSTVKFCIGDIISMNSATTIKTEHNDLCYAALAIFKSRFAKMDGISAGICLKGQSIPRVVCIQVWKSLQLCYSWILNSDHRKWMMPYLERFSVDMKYDVFRVVHVSGDHVVNLPYISTHQMIENEENRKGQVMQN</sequence>
<evidence type="ECO:0000259" key="1">
    <source>
        <dbReference type="Pfam" id="PF24118"/>
    </source>
</evidence>
<gene>
    <name evidence="2" type="ORF">RIF29_13781</name>
</gene>
<dbReference type="AlphaFoldDB" id="A0AAN9P2P0"/>
<dbReference type="PANTHER" id="PTHR38226">
    <property type="entry name" value="(WILD MALAYSIAN BANANA) HYPOTHETICAL PROTEIN"/>
    <property type="match status" value="1"/>
</dbReference>
<dbReference type="PANTHER" id="PTHR38226:SF2">
    <property type="match status" value="1"/>
</dbReference>
<name>A0AAN9P2P0_CROPI</name>
<reference evidence="2 3" key="1">
    <citation type="submission" date="2024-01" db="EMBL/GenBank/DDBJ databases">
        <title>The genomes of 5 underutilized Papilionoideae crops provide insights into root nodulation and disease resistanc.</title>
        <authorList>
            <person name="Yuan L."/>
        </authorList>
    </citation>
    <scope>NUCLEOTIDE SEQUENCE [LARGE SCALE GENOMIC DNA]</scope>
    <source>
        <strain evidence="2">ZHUSHIDOU_FW_LH</strain>
        <tissue evidence="2">Leaf</tissue>
    </source>
</reference>
<dbReference type="InterPro" id="IPR055816">
    <property type="entry name" value="DUF7392"/>
</dbReference>
<dbReference type="EMBL" id="JAYWIO010000002">
    <property type="protein sequence ID" value="KAK7284030.1"/>
    <property type="molecule type" value="Genomic_DNA"/>
</dbReference>
<dbReference type="Proteomes" id="UP001372338">
    <property type="component" value="Unassembled WGS sequence"/>
</dbReference>
<protein>
    <recommendedName>
        <fullName evidence="1">DUF7392 domain-containing protein</fullName>
    </recommendedName>
</protein>
<keyword evidence="3" id="KW-1185">Reference proteome</keyword>